<name>A0A480B6V8_9FIRM</name>
<accession>A0A480B6V8</accession>
<evidence type="ECO:0000313" key="1">
    <source>
        <dbReference type="EMBL" id="GCL68017.1"/>
    </source>
</evidence>
<protein>
    <submittedName>
        <fullName evidence="1">Uncharacterized protein</fullName>
    </submittedName>
</protein>
<gene>
    <name evidence="1" type="ORF">PAGU1578_16380</name>
</gene>
<proteinExistence type="predicted"/>
<evidence type="ECO:0000313" key="2">
    <source>
        <dbReference type="Proteomes" id="UP000300381"/>
    </source>
</evidence>
<reference evidence="1 2" key="1">
    <citation type="submission" date="2019-03" db="EMBL/GenBank/DDBJ databases">
        <title>Draft genome sequences of two Veillonella tobetsuensis clinical isolates from intraoperative bronchial fluids of elderly patients with pulmonary carcinoma.</title>
        <authorList>
            <person name="Akiyama T."/>
        </authorList>
    </citation>
    <scope>NUCLEOTIDE SEQUENCE [LARGE SCALE GENOMIC DNA]</scope>
    <source>
        <strain evidence="1 2">PAGU 1578</strain>
    </source>
</reference>
<dbReference type="AlphaFoldDB" id="A0A480B6V8"/>
<sequence length="71" mass="8045">MEYIAIYQGLAIRKNSMMPNGLKVSFRFFNRPVSSFFEARIFRKAMNTNKIRPGSNNPMGPFVKTAKAAAI</sequence>
<dbReference type="Proteomes" id="UP000300381">
    <property type="component" value="Unassembled WGS sequence"/>
</dbReference>
<dbReference type="EMBL" id="BJCQ01000044">
    <property type="protein sequence ID" value="GCL68017.1"/>
    <property type="molecule type" value="Genomic_DNA"/>
</dbReference>
<comment type="caution">
    <text evidence="1">The sequence shown here is derived from an EMBL/GenBank/DDBJ whole genome shotgun (WGS) entry which is preliminary data.</text>
</comment>
<organism evidence="1 2">
    <name type="scientific">Veillonella tobetsuensis</name>
    <dbReference type="NCBI Taxonomy" id="1110546"/>
    <lineage>
        <taxon>Bacteria</taxon>
        <taxon>Bacillati</taxon>
        <taxon>Bacillota</taxon>
        <taxon>Negativicutes</taxon>
        <taxon>Veillonellales</taxon>
        <taxon>Veillonellaceae</taxon>
        <taxon>Veillonella</taxon>
    </lineage>
</organism>